<keyword evidence="1" id="KW-1133">Transmembrane helix</keyword>
<keyword evidence="2" id="KW-1185">Reference proteome</keyword>
<evidence type="ECO:0000313" key="3">
    <source>
        <dbReference type="WBParaSite" id="ACRNAN_scaffold4132.g12581.t1"/>
    </source>
</evidence>
<proteinExistence type="predicted"/>
<dbReference type="AlphaFoldDB" id="A0A914DX61"/>
<evidence type="ECO:0000256" key="1">
    <source>
        <dbReference type="SAM" id="Phobius"/>
    </source>
</evidence>
<feature type="transmembrane region" description="Helical" evidence="1">
    <location>
        <begin position="40"/>
        <end position="58"/>
    </location>
</feature>
<name>A0A914DX61_9BILA</name>
<organism evidence="2 3">
    <name type="scientific">Acrobeloides nanus</name>
    <dbReference type="NCBI Taxonomy" id="290746"/>
    <lineage>
        <taxon>Eukaryota</taxon>
        <taxon>Metazoa</taxon>
        <taxon>Ecdysozoa</taxon>
        <taxon>Nematoda</taxon>
        <taxon>Chromadorea</taxon>
        <taxon>Rhabditida</taxon>
        <taxon>Tylenchina</taxon>
        <taxon>Cephalobomorpha</taxon>
        <taxon>Cephaloboidea</taxon>
        <taxon>Cephalobidae</taxon>
        <taxon>Acrobeloides</taxon>
    </lineage>
</organism>
<reference evidence="3" key="1">
    <citation type="submission" date="2022-11" db="UniProtKB">
        <authorList>
            <consortium name="WormBaseParasite"/>
        </authorList>
    </citation>
    <scope>IDENTIFICATION</scope>
</reference>
<protein>
    <submittedName>
        <fullName evidence="3">Uncharacterized protein</fullName>
    </submittedName>
</protein>
<keyword evidence="1" id="KW-0812">Transmembrane</keyword>
<accession>A0A914DX61</accession>
<dbReference type="WBParaSite" id="ACRNAN_scaffold4132.g12581.t1">
    <property type="protein sequence ID" value="ACRNAN_scaffold4132.g12581.t1"/>
    <property type="gene ID" value="ACRNAN_scaffold4132.g12581"/>
</dbReference>
<dbReference type="Proteomes" id="UP000887540">
    <property type="component" value="Unplaced"/>
</dbReference>
<keyword evidence="1" id="KW-0472">Membrane</keyword>
<sequence length="98" mass="12334">MLYWELRRIYRQTKRRIFGVPRMSVDQFKQYRLKMGSFEWFIIWNLLGYCIYTAYVYYDKKSNNKHLLDLVEKRQQVKTLYKETMEIRDKKRAFDLDD</sequence>
<evidence type="ECO:0000313" key="2">
    <source>
        <dbReference type="Proteomes" id="UP000887540"/>
    </source>
</evidence>